<accession>A0A222ENF5</accession>
<dbReference type="InterPro" id="IPR001796">
    <property type="entry name" value="DHFR_dom"/>
</dbReference>
<evidence type="ECO:0000256" key="8">
    <source>
        <dbReference type="RuleBase" id="RU004474"/>
    </source>
</evidence>
<sequence>MISLIWAQTKNNVIGKNNSLPWNIKKEMQHFVDYTRGKDVLMGRNTFDSLKKKPLPNRKNIVITSRPLELEYNEIVIYNNLNNVLNEYKKIDKELVVIGGAQIFNEAMKYADKLVVSIINNNYDGNVFFPDWNKEDFNLIKKNECEEFTIYVYERK</sequence>
<dbReference type="KEGG" id="scou:SCORR_v1c02560"/>
<dbReference type="GO" id="GO:0050661">
    <property type="term" value="F:NADP binding"/>
    <property type="evidence" value="ECO:0007669"/>
    <property type="project" value="InterPro"/>
</dbReference>
<organism evidence="10 11">
    <name type="scientific">Spiroplasma corruscae</name>
    <dbReference type="NCBI Taxonomy" id="216934"/>
    <lineage>
        <taxon>Bacteria</taxon>
        <taxon>Bacillati</taxon>
        <taxon>Mycoplasmatota</taxon>
        <taxon>Mollicutes</taxon>
        <taxon>Entomoplasmatales</taxon>
        <taxon>Spiroplasmataceae</taxon>
        <taxon>Spiroplasma</taxon>
    </lineage>
</organism>
<dbReference type="Gene3D" id="3.40.430.10">
    <property type="entry name" value="Dihydrofolate Reductase, subunit A"/>
    <property type="match status" value="1"/>
</dbReference>
<dbReference type="Proteomes" id="UP000203229">
    <property type="component" value="Chromosome"/>
</dbReference>
<dbReference type="PIRSF" id="PIRSF000194">
    <property type="entry name" value="DHFR"/>
    <property type="match status" value="1"/>
</dbReference>
<dbReference type="GO" id="GO:0046654">
    <property type="term" value="P:tetrahydrofolate biosynthetic process"/>
    <property type="evidence" value="ECO:0007669"/>
    <property type="project" value="UniProtKB-UniPathway"/>
</dbReference>
<dbReference type="InterPro" id="IPR017925">
    <property type="entry name" value="DHFR_CS"/>
</dbReference>
<dbReference type="InterPro" id="IPR012259">
    <property type="entry name" value="DHFR"/>
</dbReference>
<evidence type="ECO:0000256" key="7">
    <source>
        <dbReference type="PIRNR" id="PIRNR000194"/>
    </source>
</evidence>
<keyword evidence="4 7" id="KW-0554">One-carbon metabolism</keyword>
<dbReference type="GO" id="GO:0005829">
    <property type="term" value="C:cytosol"/>
    <property type="evidence" value="ECO:0007669"/>
    <property type="project" value="TreeGrafter"/>
</dbReference>
<evidence type="ECO:0000313" key="11">
    <source>
        <dbReference type="Proteomes" id="UP000203229"/>
    </source>
</evidence>
<evidence type="ECO:0000256" key="4">
    <source>
        <dbReference type="ARBA" id="ARBA00022563"/>
    </source>
</evidence>
<comment type="pathway">
    <text evidence="1 7">Cofactor biosynthesis; tetrahydrofolate biosynthesis; 5,6,7,8-tetrahydrofolate from 7,8-dihydrofolate: step 1/1.</text>
</comment>
<dbReference type="Pfam" id="PF00186">
    <property type="entry name" value="DHFR_1"/>
    <property type="match status" value="1"/>
</dbReference>
<keyword evidence="6 7" id="KW-0560">Oxidoreductase</keyword>
<dbReference type="GO" id="GO:0046655">
    <property type="term" value="P:folic acid metabolic process"/>
    <property type="evidence" value="ECO:0007669"/>
    <property type="project" value="TreeGrafter"/>
</dbReference>
<evidence type="ECO:0000256" key="2">
    <source>
        <dbReference type="ARBA" id="ARBA00009539"/>
    </source>
</evidence>
<evidence type="ECO:0000313" key="10">
    <source>
        <dbReference type="EMBL" id="ASP28030.1"/>
    </source>
</evidence>
<dbReference type="GO" id="GO:0046452">
    <property type="term" value="P:dihydrofolate metabolic process"/>
    <property type="evidence" value="ECO:0007669"/>
    <property type="project" value="TreeGrafter"/>
</dbReference>
<dbReference type="UniPathway" id="UPA00077">
    <property type="reaction ID" value="UER00158"/>
</dbReference>
<name>A0A222ENF5_9MOLU</name>
<protein>
    <recommendedName>
        <fullName evidence="3 7">Dihydrofolate reductase</fullName>
        <ecNumber evidence="3 7">1.5.1.3</ecNumber>
    </recommendedName>
</protein>
<dbReference type="PANTHER" id="PTHR48069:SF3">
    <property type="entry name" value="DIHYDROFOLATE REDUCTASE"/>
    <property type="match status" value="1"/>
</dbReference>
<dbReference type="PRINTS" id="PR00070">
    <property type="entry name" value="DHFR"/>
</dbReference>
<reference evidence="10 11" key="1">
    <citation type="submission" date="2017-07" db="EMBL/GenBank/DDBJ databases">
        <title>Complete genome sequence of Spiroplasma corruscae EC-1 (DSM 19793).</title>
        <authorList>
            <person name="Tsai Y.-M."/>
            <person name="Lo W.-S."/>
            <person name="Kuo C.-H."/>
        </authorList>
    </citation>
    <scope>NUCLEOTIDE SEQUENCE [LARGE SCALE GENOMIC DNA]</scope>
    <source>
        <strain evidence="10 11">EC-1</strain>
    </source>
</reference>
<dbReference type="SUPFAM" id="SSF53597">
    <property type="entry name" value="Dihydrofolate reductase-like"/>
    <property type="match status" value="1"/>
</dbReference>
<dbReference type="PROSITE" id="PS00075">
    <property type="entry name" value="DHFR_1"/>
    <property type="match status" value="1"/>
</dbReference>
<dbReference type="EC" id="1.5.1.3" evidence="3 7"/>
<proteinExistence type="inferred from homology"/>
<evidence type="ECO:0000256" key="6">
    <source>
        <dbReference type="ARBA" id="ARBA00023002"/>
    </source>
</evidence>
<evidence type="ECO:0000259" key="9">
    <source>
        <dbReference type="PROSITE" id="PS51330"/>
    </source>
</evidence>
<dbReference type="EMBL" id="CP022535">
    <property type="protein sequence ID" value="ASP28030.1"/>
    <property type="molecule type" value="Genomic_DNA"/>
</dbReference>
<dbReference type="RefSeq" id="WP_094048395.1">
    <property type="nucleotide sequence ID" value="NZ_CP022535.1"/>
</dbReference>
<gene>
    <name evidence="10" type="primary">dfrA</name>
    <name evidence="10" type="ORF">SCORR_v1c02560</name>
</gene>
<keyword evidence="11" id="KW-1185">Reference proteome</keyword>
<keyword evidence="5 7" id="KW-0521">NADP</keyword>
<feature type="domain" description="DHFR" evidence="9">
    <location>
        <begin position="1"/>
        <end position="156"/>
    </location>
</feature>
<dbReference type="CDD" id="cd00209">
    <property type="entry name" value="DHFR"/>
    <property type="match status" value="1"/>
</dbReference>
<comment type="function">
    <text evidence="7">Key enzyme in folate metabolism. Catalyzes an essential reaction for de novo glycine and purine synthesis, and for DNA precursor synthesis.</text>
</comment>
<dbReference type="InterPro" id="IPR024072">
    <property type="entry name" value="DHFR-like_dom_sf"/>
</dbReference>
<dbReference type="OrthoDB" id="9804315at2"/>
<dbReference type="GO" id="GO:0006730">
    <property type="term" value="P:one-carbon metabolic process"/>
    <property type="evidence" value="ECO:0007669"/>
    <property type="project" value="UniProtKB-KW"/>
</dbReference>
<evidence type="ECO:0000256" key="5">
    <source>
        <dbReference type="ARBA" id="ARBA00022857"/>
    </source>
</evidence>
<dbReference type="PROSITE" id="PS51330">
    <property type="entry name" value="DHFR_2"/>
    <property type="match status" value="1"/>
</dbReference>
<dbReference type="AlphaFoldDB" id="A0A222ENF5"/>
<evidence type="ECO:0000256" key="3">
    <source>
        <dbReference type="ARBA" id="ARBA00012856"/>
    </source>
</evidence>
<comment type="catalytic activity">
    <reaction evidence="7">
        <text>(6S)-5,6,7,8-tetrahydrofolate + NADP(+) = 7,8-dihydrofolate + NADPH + H(+)</text>
        <dbReference type="Rhea" id="RHEA:15009"/>
        <dbReference type="ChEBI" id="CHEBI:15378"/>
        <dbReference type="ChEBI" id="CHEBI:57451"/>
        <dbReference type="ChEBI" id="CHEBI:57453"/>
        <dbReference type="ChEBI" id="CHEBI:57783"/>
        <dbReference type="ChEBI" id="CHEBI:58349"/>
        <dbReference type="EC" id="1.5.1.3"/>
    </reaction>
</comment>
<evidence type="ECO:0000256" key="1">
    <source>
        <dbReference type="ARBA" id="ARBA00004903"/>
    </source>
</evidence>
<dbReference type="GO" id="GO:0004146">
    <property type="term" value="F:dihydrofolate reductase activity"/>
    <property type="evidence" value="ECO:0007669"/>
    <property type="project" value="UniProtKB-EC"/>
</dbReference>
<dbReference type="PANTHER" id="PTHR48069">
    <property type="entry name" value="DIHYDROFOLATE REDUCTASE"/>
    <property type="match status" value="1"/>
</dbReference>
<comment type="similarity">
    <text evidence="2 7 8">Belongs to the dihydrofolate reductase family.</text>
</comment>